<dbReference type="EMBL" id="QSHL01000001">
    <property type="protein sequence ID" value="RHC10362.1"/>
    <property type="molecule type" value="Genomic_DNA"/>
</dbReference>
<name>A0A174F3T9_9FIRM</name>
<dbReference type="EMBL" id="QSUZ01000004">
    <property type="protein sequence ID" value="RGN89067.1"/>
    <property type="molecule type" value="Genomic_DNA"/>
</dbReference>
<evidence type="ECO:0000313" key="4">
    <source>
        <dbReference type="EMBL" id="RGQ07917.1"/>
    </source>
</evidence>
<dbReference type="Proteomes" id="UP000265828">
    <property type="component" value="Unassembled WGS sequence"/>
</dbReference>
<dbReference type="Pfam" id="PF11672">
    <property type="entry name" value="DUF3268"/>
    <property type="match status" value="1"/>
</dbReference>
<dbReference type="Proteomes" id="UP000284220">
    <property type="component" value="Unassembled WGS sequence"/>
</dbReference>
<dbReference type="EMBL" id="QROE01000013">
    <property type="protein sequence ID" value="RHK92058.1"/>
    <property type="molecule type" value="Genomic_DNA"/>
</dbReference>
<protein>
    <submittedName>
        <fullName evidence="1">Protein of uncharacterized function (DUF3268)</fullName>
    </submittedName>
</protein>
<evidence type="ECO:0000313" key="13">
    <source>
        <dbReference type="Proteomes" id="UP000261105"/>
    </source>
</evidence>
<reference evidence="1 12" key="1">
    <citation type="submission" date="2015-09" db="EMBL/GenBank/DDBJ databases">
        <authorList>
            <consortium name="Pathogen Informatics"/>
        </authorList>
    </citation>
    <scope>NUCLEOTIDE SEQUENCE [LARGE SCALE GENOMIC DNA]</scope>
    <source>
        <strain evidence="1 12">2789STDY5608837</strain>
    </source>
</reference>
<sequence length="150" mass="17634">MAKKKKKQMRETLYCPYCKRPGVLRPAAYVYGDNNLDPEKYLYVCSGYPSCDSYIGAHKKSMRPMGTMADSNLRNKRIEAHRALDAIWKNGYMTKHSTYIWLQNRLNLREKDTHIGKFSYYLCEQTIRECTDYIKSREEKKKSPDKISVA</sequence>
<evidence type="ECO:0000313" key="8">
    <source>
        <dbReference type="EMBL" id="RHE08338.1"/>
    </source>
</evidence>
<evidence type="ECO:0000313" key="11">
    <source>
        <dbReference type="EMBL" id="RHK92058.1"/>
    </source>
</evidence>
<evidence type="ECO:0000313" key="1">
    <source>
        <dbReference type="EMBL" id="CUO45022.1"/>
    </source>
</evidence>
<evidence type="ECO:0000313" key="12">
    <source>
        <dbReference type="Proteomes" id="UP000095409"/>
    </source>
</evidence>
<dbReference type="Proteomes" id="UP000261105">
    <property type="component" value="Unassembled WGS sequence"/>
</dbReference>
<dbReference type="EMBL" id="QRZI01000021">
    <property type="protein sequence ID" value="RGV60256.1"/>
    <property type="molecule type" value="Genomic_DNA"/>
</dbReference>
<dbReference type="Proteomes" id="UP000095409">
    <property type="component" value="Unassembled WGS sequence"/>
</dbReference>
<dbReference type="EMBL" id="QRUH01000002">
    <property type="protein sequence ID" value="RGR50317.1"/>
    <property type="molecule type" value="Genomic_DNA"/>
</dbReference>
<evidence type="ECO:0000313" key="14">
    <source>
        <dbReference type="Proteomes" id="UP000261222"/>
    </source>
</evidence>
<evidence type="ECO:0000313" key="7">
    <source>
        <dbReference type="EMBL" id="RHC10362.1"/>
    </source>
</evidence>
<dbReference type="Proteomes" id="UP000284644">
    <property type="component" value="Unassembled WGS sequence"/>
</dbReference>
<dbReference type="EMBL" id="QSUB01000001">
    <property type="protein sequence ID" value="RGN07624.1"/>
    <property type="molecule type" value="Genomic_DNA"/>
</dbReference>
<accession>A0A174F3T9</accession>
<dbReference type="Proteomes" id="UP000285839">
    <property type="component" value="Unassembled WGS sequence"/>
</dbReference>
<evidence type="ECO:0000313" key="15">
    <source>
        <dbReference type="Proteomes" id="UP000265808"/>
    </source>
</evidence>
<evidence type="ECO:0000313" key="19">
    <source>
        <dbReference type="Proteomes" id="UP000284220"/>
    </source>
</evidence>
<evidence type="ECO:0000313" key="16">
    <source>
        <dbReference type="Proteomes" id="UP000265828"/>
    </source>
</evidence>
<dbReference type="Proteomes" id="UP000283928">
    <property type="component" value="Unassembled WGS sequence"/>
</dbReference>
<dbReference type="EMBL" id="QSKO01000006">
    <property type="protein sequence ID" value="RHE76195.1"/>
    <property type="molecule type" value="Genomic_DNA"/>
</dbReference>
<evidence type="ECO:0000313" key="18">
    <source>
        <dbReference type="Proteomes" id="UP000283928"/>
    </source>
</evidence>
<dbReference type="Proteomes" id="UP000283585">
    <property type="component" value="Unassembled WGS sequence"/>
</dbReference>
<dbReference type="RefSeq" id="WP_055066318.1">
    <property type="nucleotide sequence ID" value="NZ_CABJDZ010000013.1"/>
</dbReference>
<reference evidence="13 14" key="2">
    <citation type="submission" date="2018-08" db="EMBL/GenBank/DDBJ databases">
        <title>A genome reference for cultivated species of the human gut microbiota.</title>
        <authorList>
            <person name="Zou Y."/>
            <person name="Xue W."/>
            <person name="Luo G."/>
        </authorList>
    </citation>
    <scope>NUCLEOTIDE SEQUENCE [LARGE SCALE GENOMIC DNA]</scope>
    <source>
        <strain evidence="6 16">AF14-23</strain>
        <strain evidence="5 22">AF25-21</strain>
        <strain evidence="4 17">AF29-2BH</strain>
        <strain evidence="11 20">AF39-4</strain>
        <strain evidence="10 19">AM22-9LB</strain>
        <strain evidence="9 18">AM27-32LB</strain>
        <strain evidence="8 21">AM29-25AC</strain>
        <strain evidence="7 15">AM37-4AC</strain>
        <strain evidence="3 13">OM03-6</strain>
        <strain evidence="2 14">OM06-11AA</strain>
    </source>
</reference>
<dbReference type="Proteomes" id="UP000261222">
    <property type="component" value="Unassembled WGS sequence"/>
</dbReference>
<dbReference type="AlphaFoldDB" id="A0A174F3T9"/>
<evidence type="ECO:0000313" key="3">
    <source>
        <dbReference type="EMBL" id="RGN89067.1"/>
    </source>
</evidence>
<evidence type="ECO:0000313" key="22">
    <source>
        <dbReference type="Proteomes" id="UP000285839"/>
    </source>
</evidence>
<organism evidence="1 12">
    <name type="scientific">Blautia obeum</name>
    <dbReference type="NCBI Taxonomy" id="40520"/>
    <lineage>
        <taxon>Bacteria</taxon>
        <taxon>Bacillati</taxon>
        <taxon>Bacillota</taxon>
        <taxon>Clostridia</taxon>
        <taxon>Lachnospirales</taxon>
        <taxon>Lachnospiraceae</taxon>
        <taxon>Blautia</taxon>
    </lineage>
</organism>
<dbReference type="Proteomes" id="UP000265808">
    <property type="component" value="Unassembled WGS sequence"/>
</dbReference>
<evidence type="ECO:0000313" key="2">
    <source>
        <dbReference type="EMBL" id="RGN07624.1"/>
    </source>
</evidence>
<dbReference type="Proteomes" id="UP000284267">
    <property type="component" value="Unassembled WGS sequence"/>
</dbReference>
<gene>
    <name evidence="11" type="ORF">DW040_17160</name>
    <name evidence="10" type="ORF">DW272_04010</name>
    <name evidence="9" type="ORF">DW723_05920</name>
    <name evidence="8" type="ORF">DW767_18460</name>
    <name evidence="7" type="ORF">DW859_02830</name>
    <name evidence="6" type="ORF">DWW07_17750</name>
    <name evidence="5" type="ORF">DWY46_02675</name>
    <name evidence="4" type="ORF">DWZ12_01630</name>
    <name evidence="3" type="ORF">DXB38_05260</name>
    <name evidence="2" type="ORF">DXB81_03670</name>
    <name evidence="1" type="ORF">ERS852394_02224</name>
</gene>
<dbReference type="InterPro" id="IPR021686">
    <property type="entry name" value="DUF3268"/>
</dbReference>
<evidence type="ECO:0000313" key="6">
    <source>
        <dbReference type="EMBL" id="RGV60256.1"/>
    </source>
</evidence>
<evidence type="ECO:0000313" key="5">
    <source>
        <dbReference type="EMBL" id="RGR50317.1"/>
    </source>
</evidence>
<proteinExistence type="predicted"/>
<evidence type="ECO:0000313" key="9">
    <source>
        <dbReference type="EMBL" id="RHE76195.1"/>
    </source>
</evidence>
<evidence type="ECO:0000313" key="20">
    <source>
        <dbReference type="Proteomes" id="UP000284267"/>
    </source>
</evidence>
<dbReference type="EMBL" id="QRSS01000001">
    <property type="protein sequence ID" value="RGQ07917.1"/>
    <property type="molecule type" value="Genomic_DNA"/>
</dbReference>
<evidence type="ECO:0000313" key="10">
    <source>
        <dbReference type="EMBL" id="RHG20370.1"/>
    </source>
</evidence>
<evidence type="ECO:0000313" key="21">
    <source>
        <dbReference type="Proteomes" id="UP000284644"/>
    </source>
</evidence>
<evidence type="ECO:0000313" key="17">
    <source>
        <dbReference type="Proteomes" id="UP000283585"/>
    </source>
</evidence>
<dbReference type="EMBL" id="CYZD01000011">
    <property type="protein sequence ID" value="CUO45022.1"/>
    <property type="molecule type" value="Genomic_DNA"/>
</dbReference>
<dbReference type="EMBL" id="QSJW01000019">
    <property type="protein sequence ID" value="RHE08338.1"/>
    <property type="molecule type" value="Genomic_DNA"/>
</dbReference>
<dbReference type="EMBL" id="QRHZ01000001">
    <property type="protein sequence ID" value="RHG20370.1"/>
    <property type="molecule type" value="Genomic_DNA"/>
</dbReference>